<evidence type="ECO:0000256" key="4">
    <source>
        <dbReference type="SAM" id="MobiDB-lite"/>
    </source>
</evidence>
<evidence type="ECO:0000259" key="5">
    <source>
        <dbReference type="SMART" id="SM00479"/>
    </source>
</evidence>
<dbReference type="InterPro" id="IPR036397">
    <property type="entry name" value="RNaseH_sf"/>
</dbReference>
<keyword evidence="2" id="KW-0378">Hydrolase</keyword>
<feature type="compositionally biased region" description="Basic residues" evidence="4">
    <location>
        <begin position="193"/>
        <end position="203"/>
    </location>
</feature>
<dbReference type="PANTHER" id="PTHR30231">
    <property type="entry name" value="DNA POLYMERASE III SUBUNIT EPSILON"/>
    <property type="match status" value="1"/>
</dbReference>
<feature type="domain" description="Exonuclease" evidence="5">
    <location>
        <begin position="2"/>
        <end position="165"/>
    </location>
</feature>
<dbReference type="GO" id="GO:0003676">
    <property type="term" value="F:nucleic acid binding"/>
    <property type="evidence" value="ECO:0007669"/>
    <property type="project" value="InterPro"/>
</dbReference>
<evidence type="ECO:0000313" key="6">
    <source>
        <dbReference type="EMBL" id="OMD39235.1"/>
    </source>
</evidence>
<dbReference type="SMART" id="SM00479">
    <property type="entry name" value="EXOIII"/>
    <property type="match status" value="1"/>
</dbReference>
<dbReference type="Pfam" id="PF00929">
    <property type="entry name" value="RNase_T"/>
    <property type="match status" value="1"/>
</dbReference>
<evidence type="ECO:0000313" key="7">
    <source>
        <dbReference type="Proteomes" id="UP000187439"/>
    </source>
</evidence>
<dbReference type="Proteomes" id="UP000187439">
    <property type="component" value="Unassembled WGS sequence"/>
</dbReference>
<evidence type="ECO:0000256" key="1">
    <source>
        <dbReference type="ARBA" id="ARBA00022722"/>
    </source>
</evidence>
<dbReference type="GO" id="GO:0005829">
    <property type="term" value="C:cytosol"/>
    <property type="evidence" value="ECO:0007669"/>
    <property type="project" value="TreeGrafter"/>
</dbReference>
<protein>
    <submittedName>
        <fullName evidence="6">DNA polymerase III subunit epsilon</fullName>
    </submittedName>
</protein>
<dbReference type="PANTHER" id="PTHR30231:SF42">
    <property type="entry name" value="EXONUCLEASE"/>
    <property type="match status" value="1"/>
</dbReference>
<evidence type="ECO:0000256" key="2">
    <source>
        <dbReference type="ARBA" id="ARBA00022801"/>
    </source>
</evidence>
<dbReference type="AlphaFoldDB" id="A0A1R0XVS5"/>
<feature type="region of interest" description="Disordered" evidence="4">
    <location>
        <begin position="190"/>
        <end position="212"/>
    </location>
</feature>
<dbReference type="InterPro" id="IPR013520">
    <property type="entry name" value="Ribonucl_H"/>
</dbReference>
<proteinExistence type="predicted"/>
<keyword evidence="3" id="KW-0269">Exonuclease</keyword>
<reference evidence="6 7" key="1">
    <citation type="submission" date="2016-10" db="EMBL/GenBank/DDBJ databases">
        <title>Paenibacillus species isolates.</title>
        <authorList>
            <person name="Beno S.M."/>
        </authorList>
    </citation>
    <scope>NUCLEOTIDE SEQUENCE [LARGE SCALE GENOMIC DNA]</scope>
    <source>
        <strain evidence="6 7">FSL H7-0710</strain>
    </source>
</reference>
<gene>
    <name evidence="6" type="ORF">BSK52_16560</name>
</gene>
<dbReference type="SUPFAM" id="SSF53098">
    <property type="entry name" value="Ribonuclease H-like"/>
    <property type="match status" value="1"/>
</dbReference>
<accession>A0A1R0XVS5</accession>
<name>A0A1R0XVS5_9BACL</name>
<evidence type="ECO:0000256" key="3">
    <source>
        <dbReference type="ARBA" id="ARBA00022839"/>
    </source>
</evidence>
<dbReference type="OrthoDB" id="9803913at2"/>
<dbReference type="FunFam" id="3.30.420.10:FF:000045">
    <property type="entry name" value="3'-5' exonuclease DinG"/>
    <property type="match status" value="1"/>
</dbReference>
<organism evidence="6 7">
    <name type="scientific">Paenibacillus odorifer</name>
    <dbReference type="NCBI Taxonomy" id="189426"/>
    <lineage>
        <taxon>Bacteria</taxon>
        <taxon>Bacillati</taxon>
        <taxon>Bacillota</taxon>
        <taxon>Bacilli</taxon>
        <taxon>Bacillales</taxon>
        <taxon>Paenibacillaceae</taxon>
        <taxon>Paenibacillus</taxon>
    </lineage>
</organism>
<dbReference type="GO" id="GO:0008408">
    <property type="term" value="F:3'-5' exonuclease activity"/>
    <property type="evidence" value="ECO:0007669"/>
    <property type="project" value="TreeGrafter"/>
</dbReference>
<dbReference type="InterPro" id="IPR012337">
    <property type="entry name" value="RNaseH-like_sf"/>
</dbReference>
<dbReference type="RefSeq" id="WP_076119930.1">
    <property type="nucleotide sequence ID" value="NZ_MPTC01000014.1"/>
</dbReference>
<sequence length="212" mass="23606">MDFIAIDFETANSSRSSACALGLVEVKDGKITTEHSWLIDPKQRFDGMNISIHGITPSMVIGQPTFDELWPTVEPLLHGQIVVAHNAAFDMSVLRYCLDGMSISYPSFQYLCTYLLGKKMLPELPSHKLNVVSEHFGIQLKHHDALDDARAAASVLLRLMEQESHRDPLSLSSSQGYTSGTMFAGGYTPFSARKSKPAKRPVNKQRTNNFYL</sequence>
<dbReference type="CDD" id="cd06130">
    <property type="entry name" value="DNA_pol_III_epsilon_like"/>
    <property type="match status" value="1"/>
</dbReference>
<dbReference type="Gene3D" id="3.30.420.10">
    <property type="entry name" value="Ribonuclease H-like superfamily/Ribonuclease H"/>
    <property type="match status" value="1"/>
</dbReference>
<keyword evidence="1" id="KW-0540">Nuclease</keyword>
<dbReference type="EMBL" id="MPTC01000014">
    <property type="protein sequence ID" value="OMD39235.1"/>
    <property type="molecule type" value="Genomic_DNA"/>
</dbReference>
<comment type="caution">
    <text evidence="6">The sequence shown here is derived from an EMBL/GenBank/DDBJ whole genome shotgun (WGS) entry which is preliminary data.</text>
</comment>